<evidence type="ECO:0000256" key="11">
    <source>
        <dbReference type="SAM" id="Phobius"/>
    </source>
</evidence>
<keyword evidence="4" id="KW-0597">Phosphoprotein</keyword>
<evidence type="ECO:0000256" key="7">
    <source>
        <dbReference type="ARBA" id="ARBA00022777"/>
    </source>
</evidence>
<reference evidence="14 15" key="1">
    <citation type="journal article" date="2017" name="Int. J. Syst. Evol. Microbiol.">
        <title>Brenneria populi subsp. brevivirga subsp. nov. isolated from symptomatic bark of Populus x euramericana canker, and description of Brenneria populi subsp. populi subsp. nov.</title>
        <authorList>
            <person name="Zheng M.H."/>
            <person name="Piao C.G."/>
            <person name="Xue H."/>
            <person name="Guo M.W."/>
            <person name="Li Y."/>
        </authorList>
    </citation>
    <scope>NUCLEOTIDE SEQUENCE [LARGE SCALE GENOMIC DNA]</scope>
    <source>
        <strain evidence="14 15">D9-5</strain>
    </source>
</reference>
<evidence type="ECO:0000256" key="6">
    <source>
        <dbReference type="ARBA" id="ARBA00022692"/>
    </source>
</evidence>
<keyword evidence="6 11" id="KW-0812">Transmembrane</keyword>
<gene>
    <name evidence="14" type="primary">pmrB</name>
    <name evidence="14" type="ORF">VSX58_14815</name>
</gene>
<evidence type="ECO:0000256" key="4">
    <source>
        <dbReference type="ARBA" id="ARBA00022553"/>
    </source>
</evidence>
<dbReference type="InterPro" id="IPR036097">
    <property type="entry name" value="HisK_dim/P_sf"/>
</dbReference>
<evidence type="ECO:0000256" key="1">
    <source>
        <dbReference type="ARBA" id="ARBA00000085"/>
    </source>
</evidence>
<dbReference type="GO" id="GO:0004673">
    <property type="term" value="F:protein histidine kinase activity"/>
    <property type="evidence" value="ECO:0007669"/>
    <property type="project" value="UniProtKB-EC"/>
</dbReference>
<dbReference type="SUPFAM" id="SSF55874">
    <property type="entry name" value="ATPase domain of HSP90 chaperone/DNA topoisomerase II/histidine kinase"/>
    <property type="match status" value="1"/>
</dbReference>
<evidence type="ECO:0000259" key="12">
    <source>
        <dbReference type="PROSITE" id="PS50109"/>
    </source>
</evidence>
<dbReference type="Gene3D" id="1.10.287.130">
    <property type="match status" value="1"/>
</dbReference>
<evidence type="ECO:0000256" key="8">
    <source>
        <dbReference type="ARBA" id="ARBA00022989"/>
    </source>
</evidence>
<dbReference type="InterPro" id="IPR004358">
    <property type="entry name" value="Sig_transdc_His_kin-like_C"/>
</dbReference>
<feature type="transmembrane region" description="Helical" evidence="11">
    <location>
        <begin position="15"/>
        <end position="37"/>
    </location>
</feature>
<feature type="domain" description="Histidine kinase" evidence="12">
    <location>
        <begin position="152"/>
        <end position="360"/>
    </location>
</feature>
<dbReference type="PROSITE" id="PS50109">
    <property type="entry name" value="HIS_KIN"/>
    <property type="match status" value="1"/>
</dbReference>
<dbReference type="InterPro" id="IPR036890">
    <property type="entry name" value="HATPase_C_sf"/>
</dbReference>
<evidence type="ECO:0000256" key="10">
    <source>
        <dbReference type="ARBA" id="ARBA00023136"/>
    </source>
</evidence>
<dbReference type="Pfam" id="PF00672">
    <property type="entry name" value="HAMP"/>
    <property type="match status" value="1"/>
</dbReference>
<protein>
    <recommendedName>
        <fullName evidence="3">histidine kinase</fullName>
        <ecNumber evidence="3">2.7.13.3</ecNumber>
    </recommendedName>
</protein>
<evidence type="ECO:0000256" key="3">
    <source>
        <dbReference type="ARBA" id="ARBA00012438"/>
    </source>
</evidence>
<dbReference type="PROSITE" id="PS50885">
    <property type="entry name" value="HAMP"/>
    <property type="match status" value="1"/>
</dbReference>
<evidence type="ECO:0000259" key="13">
    <source>
        <dbReference type="PROSITE" id="PS50885"/>
    </source>
</evidence>
<dbReference type="EC" id="2.7.13.3" evidence="3"/>
<keyword evidence="5 14" id="KW-0808">Transferase</keyword>
<dbReference type="InterPro" id="IPR003660">
    <property type="entry name" value="HAMP_dom"/>
</dbReference>
<dbReference type="InterPro" id="IPR003661">
    <property type="entry name" value="HisK_dim/P_dom"/>
</dbReference>
<dbReference type="Proteomes" id="UP001309705">
    <property type="component" value="Unassembled WGS sequence"/>
</dbReference>
<dbReference type="NCBIfam" id="NF008025">
    <property type="entry name" value="PRK10755.1"/>
    <property type="match status" value="1"/>
</dbReference>
<dbReference type="SUPFAM" id="SSF47384">
    <property type="entry name" value="Homodimeric domain of signal transducing histidine kinase"/>
    <property type="match status" value="1"/>
</dbReference>
<organism evidence="14 15">
    <name type="scientific">Brenneria populi</name>
    <dbReference type="NCBI Taxonomy" id="1505588"/>
    <lineage>
        <taxon>Bacteria</taxon>
        <taxon>Pseudomonadati</taxon>
        <taxon>Pseudomonadota</taxon>
        <taxon>Gammaproteobacteria</taxon>
        <taxon>Enterobacterales</taxon>
        <taxon>Pectobacteriaceae</taxon>
        <taxon>Brenneria</taxon>
    </lineage>
</organism>
<keyword evidence="9" id="KW-0902">Two-component regulatory system</keyword>
<comment type="caution">
    <text evidence="14">The sequence shown here is derived from an EMBL/GenBank/DDBJ whole genome shotgun (WGS) entry which is preliminary data.</text>
</comment>
<evidence type="ECO:0000256" key="9">
    <source>
        <dbReference type="ARBA" id="ARBA00023012"/>
    </source>
</evidence>
<dbReference type="SMART" id="SM00387">
    <property type="entry name" value="HATPase_c"/>
    <property type="match status" value="1"/>
</dbReference>
<dbReference type="InterPro" id="IPR003594">
    <property type="entry name" value="HATPase_dom"/>
</dbReference>
<dbReference type="Pfam" id="PF00512">
    <property type="entry name" value="HisKA"/>
    <property type="match status" value="1"/>
</dbReference>
<dbReference type="InterPro" id="IPR005467">
    <property type="entry name" value="His_kinase_dom"/>
</dbReference>
<dbReference type="EMBL" id="JAYWTM010000014">
    <property type="protein sequence ID" value="MEC5343863.1"/>
    <property type="molecule type" value="Genomic_DNA"/>
</dbReference>
<dbReference type="Gene3D" id="3.30.565.10">
    <property type="entry name" value="Histidine kinase-like ATPase, C-terminal domain"/>
    <property type="match status" value="1"/>
</dbReference>
<keyword evidence="7 14" id="KW-0418">Kinase</keyword>
<evidence type="ECO:0000256" key="5">
    <source>
        <dbReference type="ARBA" id="ARBA00022679"/>
    </source>
</evidence>
<comment type="subcellular location">
    <subcellularLocation>
        <location evidence="2">Membrane</location>
    </subcellularLocation>
</comment>
<dbReference type="SMART" id="SM00388">
    <property type="entry name" value="HisKA"/>
    <property type="match status" value="1"/>
</dbReference>
<dbReference type="PRINTS" id="PR00344">
    <property type="entry name" value="BCTRLSENSOR"/>
</dbReference>
<comment type="catalytic activity">
    <reaction evidence="1">
        <text>ATP + protein L-histidine = ADP + protein N-phospho-L-histidine.</text>
        <dbReference type="EC" id="2.7.13.3"/>
    </reaction>
</comment>
<feature type="domain" description="HAMP" evidence="13">
    <location>
        <begin position="92"/>
        <end position="144"/>
    </location>
</feature>
<dbReference type="PANTHER" id="PTHR45436">
    <property type="entry name" value="SENSOR HISTIDINE KINASE YKOH"/>
    <property type="match status" value="1"/>
</dbReference>
<name>A0ABU6JT31_9GAMM</name>
<accession>A0ABU6JT31</accession>
<dbReference type="PANTHER" id="PTHR45436:SF7">
    <property type="entry name" value="SENSOR PROTEIN BASS"/>
    <property type="match status" value="1"/>
</dbReference>
<dbReference type="Pfam" id="PF02518">
    <property type="entry name" value="HATPase_c"/>
    <property type="match status" value="1"/>
</dbReference>
<dbReference type="RefSeq" id="WP_327618764.1">
    <property type="nucleotide sequence ID" value="NZ_JAYWTM010000014.1"/>
</dbReference>
<keyword evidence="8 11" id="KW-1133">Transmembrane helix</keyword>
<feature type="transmembrane region" description="Helical" evidence="11">
    <location>
        <begin position="72"/>
        <end position="94"/>
    </location>
</feature>
<evidence type="ECO:0000256" key="2">
    <source>
        <dbReference type="ARBA" id="ARBA00004370"/>
    </source>
</evidence>
<keyword evidence="15" id="KW-1185">Reference proteome</keyword>
<proteinExistence type="predicted"/>
<evidence type="ECO:0000313" key="14">
    <source>
        <dbReference type="EMBL" id="MEC5343863.1"/>
    </source>
</evidence>
<evidence type="ECO:0000313" key="15">
    <source>
        <dbReference type="Proteomes" id="UP001309705"/>
    </source>
</evidence>
<keyword evidence="10 11" id="KW-0472">Membrane</keyword>
<sequence>MKKKPFSGRIASMRWRLILVLGTILLVCQLISVFWLWHESEEQIGFLVDKTLSAHSQNIKISKEIREAIASLSIPSLVMIIAALLLCFQAVNWITRPLSQLQKELSNRTAENLEPLPQPGNIREIAAVTQTINQLFLRLNETLQRDRQFTADVAHELRTPLSGIRLHLELHEKQHHIDCRPLIKRIDKMSKTVEQLLLLARAGQEFSAGHYKAVSLQNDVIYPIQDEFSEMVQAHRQTLEWRLADEEAIIRGNAILLQLLLHNLVENAHRYSPEQSTITISVRAHPYIELVVEDMGPGIDENKVGELSRAFVRMDSRYGGIGLGLSIVTRIAQLHGGQFFLVNRHEGPGAIASVRFPAPARRAG</sequence>
<dbReference type="CDD" id="cd00082">
    <property type="entry name" value="HisKA"/>
    <property type="match status" value="1"/>
</dbReference>
<dbReference type="InterPro" id="IPR050428">
    <property type="entry name" value="TCS_sensor_his_kinase"/>
</dbReference>